<dbReference type="EMBL" id="FPJO01000018">
    <property type="protein sequence ID" value="SFY33087.1"/>
    <property type="molecule type" value="Genomic_DNA"/>
</dbReference>
<proteinExistence type="predicted"/>
<evidence type="ECO:0000313" key="1">
    <source>
        <dbReference type="EMBL" id="SFY33087.1"/>
    </source>
</evidence>
<protein>
    <submittedName>
        <fullName evidence="1">Uncharacterized protein</fullName>
    </submittedName>
</protein>
<sequence>MTTAAAQPPRDRALGRGITTLIPQAATATAAEQAAAVLTAMQSVPVRVGVLQAAVVLLEERVRATDDDAERAAAATTVAMLRSAIGRAG</sequence>
<dbReference type="Proteomes" id="UP000181909">
    <property type="component" value="Unassembled WGS sequence"/>
</dbReference>
<dbReference type="AlphaFoldDB" id="A0A1K2EBL3"/>
<evidence type="ECO:0000313" key="2">
    <source>
        <dbReference type="Proteomes" id="UP000181909"/>
    </source>
</evidence>
<gene>
    <name evidence="1" type="ORF">SAMN02787144_1018104</name>
</gene>
<organism evidence="1 2">
    <name type="scientific">Streptomyces atratus</name>
    <dbReference type="NCBI Taxonomy" id="1893"/>
    <lineage>
        <taxon>Bacteria</taxon>
        <taxon>Bacillati</taxon>
        <taxon>Actinomycetota</taxon>
        <taxon>Actinomycetes</taxon>
        <taxon>Kitasatosporales</taxon>
        <taxon>Streptomycetaceae</taxon>
        <taxon>Streptomyces</taxon>
    </lineage>
</organism>
<dbReference type="RefSeq" id="WP_072487705.1">
    <property type="nucleotide sequence ID" value="NZ_CP108276.1"/>
</dbReference>
<reference evidence="1 2" key="1">
    <citation type="submission" date="2016-11" db="EMBL/GenBank/DDBJ databases">
        <authorList>
            <person name="Jaros S."/>
            <person name="Januszkiewicz K."/>
            <person name="Wedrychowicz H."/>
        </authorList>
    </citation>
    <scope>NUCLEOTIDE SEQUENCE [LARGE SCALE GENOMIC DNA]</scope>
    <source>
        <strain evidence="1 2">OK807</strain>
    </source>
</reference>
<accession>A0A1K2EBL3</accession>
<dbReference type="STRING" id="1893.SAMN02787144_1018104"/>
<name>A0A1K2EBL3_STRAR</name>